<feature type="compositionally biased region" description="Polar residues" evidence="1">
    <location>
        <begin position="20"/>
        <end position="67"/>
    </location>
</feature>
<protein>
    <submittedName>
        <fullName evidence="2">Uncharacterized protein</fullName>
    </submittedName>
</protein>
<evidence type="ECO:0000313" key="3">
    <source>
        <dbReference type="Proteomes" id="UP000663891"/>
    </source>
</evidence>
<dbReference type="AlphaFoldDB" id="A0A814L1C6"/>
<organism evidence="2 3">
    <name type="scientific">Adineta steineri</name>
    <dbReference type="NCBI Taxonomy" id="433720"/>
    <lineage>
        <taxon>Eukaryota</taxon>
        <taxon>Metazoa</taxon>
        <taxon>Spiralia</taxon>
        <taxon>Gnathifera</taxon>
        <taxon>Rotifera</taxon>
        <taxon>Eurotatoria</taxon>
        <taxon>Bdelloidea</taxon>
        <taxon>Adinetida</taxon>
        <taxon>Adinetidae</taxon>
        <taxon>Adineta</taxon>
    </lineage>
</organism>
<dbReference type="EMBL" id="CAJNON010000166">
    <property type="protein sequence ID" value="CAF1058810.1"/>
    <property type="molecule type" value="Genomic_DNA"/>
</dbReference>
<sequence>MLKFPEFFLETANEDDQIESESTLKPSISSPSLIDNEQQNETFPTESEPTLSKSYEDLTSSSNITNNFANHPIIPLYRIEKRRPLHRKYLDN</sequence>
<reference evidence="2" key="1">
    <citation type="submission" date="2021-02" db="EMBL/GenBank/DDBJ databases">
        <authorList>
            <person name="Nowell W R."/>
        </authorList>
    </citation>
    <scope>NUCLEOTIDE SEQUENCE</scope>
</reference>
<feature type="region of interest" description="Disordered" evidence="1">
    <location>
        <begin position="13"/>
        <end position="67"/>
    </location>
</feature>
<name>A0A814L1C6_9BILA</name>
<evidence type="ECO:0000256" key="1">
    <source>
        <dbReference type="SAM" id="MobiDB-lite"/>
    </source>
</evidence>
<dbReference type="Proteomes" id="UP000663891">
    <property type="component" value="Unassembled WGS sequence"/>
</dbReference>
<accession>A0A814L1C6</accession>
<proteinExistence type="predicted"/>
<gene>
    <name evidence="2" type="ORF">VCS650_LOCUS17824</name>
</gene>
<comment type="caution">
    <text evidence="2">The sequence shown here is derived from an EMBL/GenBank/DDBJ whole genome shotgun (WGS) entry which is preliminary data.</text>
</comment>
<evidence type="ECO:0000313" key="2">
    <source>
        <dbReference type="EMBL" id="CAF1058810.1"/>
    </source>
</evidence>